<evidence type="ECO:0000313" key="2">
    <source>
        <dbReference type="EMBL" id="KAK9162266.1"/>
    </source>
</evidence>
<keyword evidence="3" id="KW-1185">Reference proteome</keyword>
<accession>A0AAP0Q3M5</accession>
<dbReference type="InterPro" id="IPR016181">
    <property type="entry name" value="Acyl_CoA_acyltransferase"/>
</dbReference>
<dbReference type="PANTHER" id="PTHR31435:SF9">
    <property type="entry name" value="PROTEIN NATD1"/>
    <property type="match status" value="1"/>
</dbReference>
<dbReference type="Pfam" id="PF14542">
    <property type="entry name" value="Acetyltransf_CG"/>
    <property type="match status" value="1"/>
</dbReference>
<reference evidence="2 3" key="1">
    <citation type="submission" date="2024-01" db="EMBL/GenBank/DDBJ databases">
        <title>Genome assemblies of Stephania.</title>
        <authorList>
            <person name="Yang L."/>
        </authorList>
    </citation>
    <scope>NUCLEOTIDE SEQUENCE [LARGE SCALE GENOMIC DNA]</scope>
    <source>
        <strain evidence="2">YNDBR</strain>
        <tissue evidence="2">Leaf</tissue>
    </source>
</reference>
<evidence type="ECO:0000259" key="1">
    <source>
        <dbReference type="PROSITE" id="PS51729"/>
    </source>
</evidence>
<comment type="caution">
    <text evidence="2">The sequence shown here is derived from an EMBL/GenBank/DDBJ whole genome shotgun (WGS) entry which is preliminary data.</text>
</comment>
<sequence>MGGGKEEKGAIKIVWNDKGRRFETEDRQSYLQYIIIRDDDDDDDGGGGVVMDMVHTFVPRRKRGQGLASHLCTAAFTHAQRHSFSVIPSCSYISDTFLPRNPSWASLVKGAGTAKSSM</sequence>
<dbReference type="AlphaFoldDB" id="A0AAP0Q3M5"/>
<feature type="domain" description="N-acetyltransferase" evidence="1">
    <location>
        <begin position="14"/>
        <end position="109"/>
    </location>
</feature>
<protein>
    <recommendedName>
        <fullName evidence="1">N-acetyltransferase domain-containing protein</fullName>
    </recommendedName>
</protein>
<dbReference type="SUPFAM" id="SSF55729">
    <property type="entry name" value="Acyl-CoA N-acyltransferases (Nat)"/>
    <property type="match status" value="1"/>
</dbReference>
<proteinExistence type="predicted"/>
<dbReference type="EMBL" id="JBBNAF010000002">
    <property type="protein sequence ID" value="KAK9162266.1"/>
    <property type="molecule type" value="Genomic_DNA"/>
</dbReference>
<name>A0AAP0Q3M5_9MAGN</name>
<dbReference type="Gene3D" id="3.40.630.30">
    <property type="match status" value="1"/>
</dbReference>
<dbReference type="InterPro" id="IPR031165">
    <property type="entry name" value="GNAT_YJDJ"/>
</dbReference>
<dbReference type="FunFam" id="3.40.630.30:FF:000106">
    <property type="entry name" value="Acetyltransferase At1g77540"/>
    <property type="match status" value="1"/>
</dbReference>
<organism evidence="2 3">
    <name type="scientific">Stephania yunnanensis</name>
    <dbReference type="NCBI Taxonomy" id="152371"/>
    <lineage>
        <taxon>Eukaryota</taxon>
        <taxon>Viridiplantae</taxon>
        <taxon>Streptophyta</taxon>
        <taxon>Embryophyta</taxon>
        <taxon>Tracheophyta</taxon>
        <taxon>Spermatophyta</taxon>
        <taxon>Magnoliopsida</taxon>
        <taxon>Ranunculales</taxon>
        <taxon>Menispermaceae</taxon>
        <taxon>Menispermoideae</taxon>
        <taxon>Cissampelideae</taxon>
        <taxon>Stephania</taxon>
    </lineage>
</organism>
<dbReference type="InterPro" id="IPR045057">
    <property type="entry name" value="Gcn5-rel_NAT"/>
</dbReference>
<dbReference type="Proteomes" id="UP001420932">
    <property type="component" value="Unassembled WGS sequence"/>
</dbReference>
<evidence type="ECO:0000313" key="3">
    <source>
        <dbReference type="Proteomes" id="UP001420932"/>
    </source>
</evidence>
<dbReference type="PROSITE" id="PS51729">
    <property type="entry name" value="GNAT_YJDJ"/>
    <property type="match status" value="1"/>
</dbReference>
<gene>
    <name evidence="2" type="ORF">Syun_003168</name>
</gene>
<dbReference type="PANTHER" id="PTHR31435">
    <property type="entry name" value="PROTEIN NATD1"/>
    <property type="match status" value="1"/>
</dbReference>